<feature type="domain" description="YDG" evidence="3">
    <location>
        <begin position="1300"/>
        <end position="1376"/>
    </location>
</feature>
<feature type="domain" description="MBG" evidence="5">
    <location>
        <begin position="747"/>
        <end position="821"/>
    </location>
</feature>
<evidence type="ECO:0000313" key="7">
    <source>
        <dbReference type="EMBL" id="MBC6610420.1"/>
    </source>
</evidence>
<accession>A0ABR7MI33</accession>
<reference evidence="7 8" key="1">
    <citation type="submission" date="2020-08" db="EMBL/GenBank/DDBJ databases">
        <title>Hymenobacter sp.</title>
        <authorList>
            <person name="Kim M.K."/>
        </authorList>
    </citation>
    <scope>NUCLEOTIDE SEQUENCE [LARGE SCALE GENOMIC DNA]</scope>
    <source>
        <strain evidence="7 8">BT507</strain>
    </source>
</reference>
<dbReference type="InterPro" id="IPR041248">
    <property type="entry name" value="YDG"/>
</dbReference>
<feature type="region of interest" description="Disordered" evidence="1">
    <location>
        <begin position="992"/>
        <end position="1023"/>
    </location>
</feature>
<feature type="domain" description="MBG" evidence="4">
    <location>
        <begin position="1227"/>
        <end position="1295"/>
    </location>
</feature>
<evidence type="ECO:0000259" key="4">
    <source>
        <dbReference type="Pfam" id="PF18676"/>
    </source>
</evidence>
<dbReference type="Pfam" id="PF18887">
    <property type="entry name" value="MBG_3"/>
    <property type="match status" value="2"/>
</dbReference>
<feature type="domain" description="MBG" evidence="4">
    <location>
        <begin position="1057"/>
        <end position="1133"/>
    </location>
</feature>
<feature type="domain" description="MBG" evidence="4">
    <location>
        <begin position="897"/>
        <end position="971"/>
    </location>
</feature>
<dbReference type="InterPro" id="IPR041286">
    <property type="entry name" value="MBG_2"/>
</dbReference>
<proteinExistence type="predicted"/>
<dbReference type="NCBIfam" id="TIGR04183">
    <property type="entry name" value="Por_Secre_tail"/>
    <property type="match status" value="1"/>
</dbReference>
<dbReference type="Pfam" id="PF18962">
    <property type="entry name" value="Por_Secre_tail"/>
    <property type="match status" value="1"/>
</dbReference>
<evidence type="ECO:0000259" key="3">
    <source>
        <dbReference type="Pfam" id="PF18657"/>
    </source>
</evidence>
<feature type="domain" description="MBG" evidence="4">
    <location>
        <begin position="978"/>
        <end position="1051"/>
    </location>
</feature>
<dbReference type="InterPro" id="IPR026444">
    <property type="entry name" value="Secre_tail"/>
</dbReference>
<comment type="caution">
    <text evidence="7">The sequence shown here is derived from an EMBL/GenBank/DDBJ whole genome shotgun (WGS) entry which is preliminary data.</text>
</comment>
<keyword evidence="2" id="KW-0732">Signal</keyword>
<evidence type="ECO:0000313" key="8">
    <source>
        <dbReference type="Proteomes" id="UP000622017"/>
    </source>
</evidence>
<dbReference type="Gene3D" id="3.30.160.710">
    <property type="match status" value="3"/>
</dbReference>
<feature type="domain" description="MBG" evidence="5">
    <location>
        <begin position="824"/>
        <end position="894"/>
    </location>
</feature>
<evidence type="ECO:0000256" key="2">
    <source>
        <dbReference type="SAM" id="SignalP"/>
    </source>
</evidence>
<gene>
    <name evidence="7" type="ORF">H8B15_05780</name>
</gene>
<dbReference type="Proteomes" id="UP000622017">
    <property type="component" value="Unassembled WGS sequence"/>
</dbReference>
<feature type="chain" id="PRO_5045364678" evidence="2">
    <location>
        <begin position="38"/>
        <end position="1898"/>
    </location>
</feature>
<organism evidence="7 8">
    <name type="scientific">Hymenobacter citatus</name>
    <dbReference type="NCBI Taxonomy" id="2763506"/>
    <lineage>
        <taxon>Bacteria</taxon>
        <taxon>Pseudomonadati</taxon>
        <taxon>Bacteroidota</taxon>
        <taxon>Cytophagia</taxon>
        <taxon>Cytophagales</taxon>
        <taxon>Hymenobacteraceae</taxon>
        <taxon>Hymenobacter</taxon>
    </lineage>
</organism>
<sequence>MDTLLLFRKGLLPRTVHKGWLVLLLSLCSAVSAFAQAATVYTDKADYLPGDVVTIEGNGWQAGEQVKLEIDHSTISHGNTVLSATADDNGHILNTEYVIQDIHLGESFTLAATGLSSGLTAQTAFTDGNVISSVTISSQSPASIERGSYATYNVTVISTGSTPNGTSVKLTTPILPKNVTASFSSPTVKIGKGSDATSILTLTSGSSTPIGTNDFTVTATSGTDVASASSTLVITSVSNTALTVSAASGTYGGTTTLVATLTANNTGVSGKQISFKLNNSSVGTATTDATGVATLPNISIAGINASSTAYTGYVAASFAAESGYATSSGTGNLTVSKANQTITVATAAPASATYGSSFTVSATASSGLPITYASTTPLSNSGPAYTMISGTGTGIVKFIQPGNENYNAAHEVTATVAATKANANVAVKGYSGDYDGQPHGATGTATGLNSVNLSNLLSFGASFTDYPGGNANWLFAGDDNYNSKQGTVVIAIHQAVPTFTWAPLTAISYGTTLASSLNAVAEVNGTAVAGTYVYKQGTTVVTDATLLDAQSAAYPLYVYLTPTSSNYTAVIGINSLLVQQADQLITWAQPAAIPYGTALTEIQLNASVAGVTGGSAPGALTYSPVAGAVLAAGPQTLRVTAAATTNYKEATKLVTLQVNQAAQTISFASLPDKTFNDADFELSATASSSLPVSFTVSGSATLLPDGHTVHLTGAGPVTVTSTQTGDNNYLAAPSVSHEFTVKKATTTLSFNNLSQVYTGSPLAPLAYTSDPAGLGGISISYSQNGSDVPAAINAGDYSVMATLNNPNYEAMPVITGFTIQKAAATVTLDALSHIYTGKAQPATATTSAAGSSSFAITYNGATTPPVNAGRYTVVATLLNDNYEGSASGTLVIEPKELTVTADNQQKEYGDQNPALTVRYNGFVDTEDATALPTAPVATTTATQNSGVGSYPITVAGGSAVNYRFTYVAGTLAIRQAELTVTAKAATREYGDLNPTFEATPTGGKNGEKFTTGGTTTADPTSPVGNGYVITPTVSGSTLDNYTVKLVTATLTITPATLTVTANNQTKVYGEDNPTLTGSIKGQKNNETFEFGASTTATASSPVSGPGVSYGIVPTAKGATFSNYNVHTVEGVLTITARPITLTVDAGQTKVYGDNDPATFTYTVGGSGLAPSDVFAGALTRAAGNNVGAYAIGQGTLSIQNSTTKASTIGNYTVTYTSSDFAITPKAVTVTPLAGQSKVYGTADPALAYEKVTLVGNDAFAGSLAREAGSKVGSYSILQGTLALSNNYTLRFTDGVKFNITARPLLVTATSINKEFDNTTAATVTLADNRVAGDQLTTAYANAAFADPNVGMGKLVSVTGISISGPAADNYTANASTNTTAAITAATTKLTVVSNGPVQYSDQVTFTATATSATAQTVLNATGGTVEFKLSNSAGTATVSLGSSAYPADWNNGIVTKSFKIVQPAGTYTVAAVFTPASSNLAGVTNTTAGMLVVDAEDAEVAYAGLEYFGTANSTSNLAKVEYIATFKDKADNFPGNITKSTAAFKESAGTLLFGQTFPVLALNAADLTAGVGRSGVRDVTLNNQEMSYGGKTFNLITETQGTAQGTYYAGSTPDYTLITIAVPGQDFVNGGGNTVVAQSGGTYMATAGSKMNFGFTMKWNKSGKNIQGQATVIFRRLVGDVWRTYQIKSSAINTLGTSSTTAGNQGDFNTKANLTDITDPLNIVNIGGNLDLSVQAFESTVTGGAHKIGVTLRSSSGELLFSNNWTGTKTAMQDLKGGKISVRSSTSLSATSTTQSVVVTDGSAAAATAQAGKNSLEIYPNPLVDNGTIRFQAQKAGRAQVVVFDGLGRQVATLYDGQVAAGEEQSVSFSRASLPNGAYFFRLLTDGSVENKRVIIAK</sequence>
<feature type="signal peptide" evidence="2">
    <location>
        <begin position="1"/>
        <end position="37"/>
    </location>
</feature>
<dbReference type="InterPro" id="IPR043772">
    <property type="entry name" value="MBG_3"/>
</dbReference>
<dbReference type="EMBL" id="JACSCY010000003">
    <property type="protein sequence ID" value="MBC6610420.1"/>
    <property type="molecule type" value="Genomic_DNA"/>
</dbReference>
<dbReference type="Pfam" id="PF18676">
    <property type="entry name" value="MBG_2"/>
    <property type="match status" value="5"/>
</dbReference>
<feature type="domain" description="Secretion system C-terminal sorting" evidence="6">
    <location>
        <begin position="1818"/>
        <end position="1896"/>
    </location>
</feature>
<dbReference type="Pfam" id="PF18657">
    <property type="entry name" value="YDG"/>
    <property type="match status" value="1"/>
</dbReference>
<evidence type="ECO:0000259" key="6">
    <source>
        <dbReference type="Pfam" id="PF18962"/>
    </source>
</evidence>
<keyword evidence="8" id="KW-1185">Reference proteome</keyword>
<feature type="domain" description="MBG" evidence="4">
    <location>
        <begin position="1140"/>
        <end position="1220"/>
    </location>
</feature>
<name>A0ABR7MI33_9BACT</name>
<evidence type="ECO:0000256" key="1">
    <source>
        <dbReference type="SAM" id="MobiDB-lite"/>
    </source>
</evidence>
<protein>
    <submittedName>
        <fullName evidence="7">T9SS type A sorting domain-containing protein</fullName>
    </submittedName>
</protein>
<dbReference type="RefSeq" id="WP_187318723.1">
    <property type="nucleotide sequence ID" value="NZ_JACSCY010000003.1"/>
</dbReference>
<evidence type="ECO:0000259" key="5">
    <source>
        <dbReference type="Pfam" id="PF18887"/>
    </source>
</evidence>